<evidence type="ECO:0000256" key="2">
    <source>
        <dbReference type="SAM" id="SignalP"/>
    </source>
</evidence>
<name>A0ABQ8TSB8_PERAM</name>
<accession>A0ABQ8TSB8</accession>
<comment type="caution">
    <text evidence="3">The sequence shown here is derived from an EMBL/GenBank/DDBJ whole genome shotgun (WGS) entry which is preliminary data.</text>
</comment>
<keyword evidence="2" id="KW-0732">Signal</keyword>
<evidence type="ECO:0000256" key="1">
    <source>
        <dbReference type="SAM" id="MobiDB-lite"/>
    </source>
</evidence>
<reference evidence="3 4" key="1">
    <citation type="journal article" date="2022" name="Allergy">
        <title>Genome assembly and annotation of Periplaneta americana reveal a comprehensive cockroach allergen profile.</title>
        <authorList>
            <person name="Wang L."/>
            <person name="Xiong Q."/>
            <person name="Saelim N."/>
            <person name="Wang L."/>
            <person name="Nong W."/>
            <person name="Wan A.T."/>
            <person name="Shi M."/>
            <person name="Liu X."/>
            <person name="Cao Q."/>
            <person name="Hui J.H.L."/>
            <person name="Sookrung N."/>
            <person name="Leung T.F."/>
            <person name="Tungtrongchitr A."/>
            <person name="Tsui S.K.W."/>
        </authorList>
    </citation>
    <scope>NUCLEOTIDE SEQUENCE [LARGE SCALE GENOMIC DNA]</scope>
    <source>
        <strain evidence="3">PWHHKU_190912</strain>
    </source>
</reference>
<dbReference type="Proteomes" id="UP001148838">
    <property type="component" value="Unassembled WGS sequence"/>
</dbReference>
<proteinExistence type="predicted"/>
<feature type="signal peptide" evidence="2">
    <location>
        <begin position="1"/>
        <end position="27"/>
    </location>
</feature>
<sequence>MTGLYEGAVNLRVFLLVVVVVAVYGQAGNGGQKDESRLYELGLDLLRYQLRDDRKGSYTNFKYKAENEIRLRIPAITAGEIIVLTTRYLHPGWMIVHLSSACGREASSRLVGLGPSRAVAPRIIIYDIQLPNHRNVLRLKSSQADFNDKISNPILTTLHPVTFGFESNSLGSPEQHPVRTPSPEYNEHGQNSVIVEKEQTERRHAEERRDFRLDFIDEKGIVTGEFRFLTGDGVSHFIVYAAYDNGDFKILSAKNIKVNFEEAPSVRGNISHVPVVCNDESMDGNKQSDYLSEETVVQLARMKRKAPKEILEKQEKILAVAPEDQKLIIKDALRIHQEDAIKTYLSKAADKEKSRKESQNKETVVFNLPTPNLEMSTLRDTVLQAGKKNSEGETFFVERGTLVSLLTRQELPGEIKTDLNEEIPFKEVSYCLRGREITEPIRFPIHDGPPSISKEKKEYFQDLLRYILKIFWGFYQNLKTDVLPDEDETEEF</sequence>
<feature type="region of interest" description="Disordered" evidence="1">
    <location>
        <begin position="169"/>
        <end position="203"/>
    </location>
</feature>
<gene>
    <name evidence="3" type="ORF">ANN_00951</name>
</gene>
<protein>
    <submittedName>
        <fullName evidence="3">Uncharacterized protein</fullName>
    </submittedName>
</protein>
<organism evidence="3 4">
    <name type="scientific">Periplaneta americana</name>
    <name type="common">American cockroach</name>
    <name type="synonym">Blatta americana</name>
    <dbReference type="NCBI Taxonomy" id="6978"/>
    <lineage>
        <taxon>Eukaryota</taxon>
        <taxon>Metazoa</taxon>
        <taxon>Ecdysozoa</taxon>
        <taxon>Arthropoda</taxon>
        <taxon>Hexapoda</taxon>
        <taxon>Insecta</taxon>
        <taxon>Pterygota</taxon>
        <taxon>Neoptera</taxon>
        <taxon>Polyneoptera</taxon>
        <taxon>Dictyoptera</taxon>
        <taxon>Blattodea</taxon>
        <taxon>Blattoidea</taxon>
        <taxon>Blattidae</taxon>
        <taxon>Blattinae</taxon>
        <taxon>Periplaneta</taxon>
    </lineage>
</organism>
<evidence type="ECO:0000313" key="3">
    <source>
        <dbReference type="EMBL" id="KAJ4449549.1"/>
    </source>
</evidence>
<keyword evidence="4" id="KW-1185">Reference proteome</keyword>
<dbReference type="EMBL" id="JAJSOF020000003">
    <property type="protein sequence ID" value="KAJ4449549.1"/>
    <property type="molecule type" value="Genomic_DNA"/>
</dbReference>
<feature type="chain" id="PRO_5046813347" evidence="2">
    <location>
        <begin position="28"/>
        <end position="492"/>
    </location>
</feature>
<evidence type="ECO:0000313" key="4">
    <source>
        <dbReference type="Proteomes" id="UP001148838"/>
    </source>
</evidence>